<dbReference type="GO" id="GO:0016787">
    <property type="term" value="F:hydrolase activity"/>
    <property type="evidence" value="ECO:0007669"/>
    <property type="project" value="UniProtKB-KW"/>
</dbReference>
<dbReference type="Gene3D" id="2.60.40.10">
    <property type="entry name" value="Immunoglobulins"/>
    <property type="match status" value="1"/>
</dbReference>
<evidence type="ECO:0000256" key="1">
    <source>
        <dbReference type="ARBA" id="ARBA00005336"/>
    </source>
</evidence>
<evidence type="ECO:0000256" key="2">
    <source>
        <dbReference type="ARBA" id="ARBA00022801"/>
    </source>
</evidence>
<feature type="domain" description="Fibronectin type III-like" evidence="3">
    <location>
        <begin position="324"/>
        <end position="393"/>
    </location>
</feature>
<gene>
    <name evidence="4" type="ORF">PSQ90_00955</name>
</gene>
<accession>A0ABY7YXF8</accession>
<dbReference type="Gene3D" id="3.40.50.1700">
    <property type="entry name" value="Glycoside hydrolase family 3 C-terminal domain"/>
    <property type="match status" value="1"/>
</dbReference>
<dbReference type="InterPro" id="IPR002772">
    <property type="entry name" value="Glyco_hydro_3_C"/>
</dbReference>
<name>A0ABY7YXF8_9HYPH</name>
<dbReference type="Pfam" id="PF01915">
    <property type="entry name" value="Glyco_hydro_3_C"/>
    <property type="match status" value="1"/>
</dbReference>
<dbReference type="EMBL" id="CP118247">
    <property type="protein sequence ID" value="WDR06063.1"/>
    <property type="molecule type" value="Genomic_DNA"/>
</dbReference>
<dbReference type="PANTHER" id="PTHR42715:SF10">
    <property type="entry name" value="BETA-GLUCOSIDASE"/>
    <property type="match status" value="1"/>
</dbReference>
<dbReference type="Pfam" id="PF14310">
    <property type="entry name" value="Fn3-like"/>
    <property type="match status" value="1"/>
</dbReference>
<dbReference type="InterPro" id="IPR036881">
    <property type="entry name" value="Glyco_hydro_3_C_sf"/>
</dbReference>
<dbReference type="SUPFAM" id="SSF52279">
    <property type="entry name" value="Beta-D-glucan exohydrolase, C-terminal domain"/>
    <property type="match status" value="1"/>
</dbReference>
<evidence type="ECO:0000313" key="5">
    <source>
        <dbReference type="Proteomes" id="UP001222118"/>
    </source>
</evidence>
<dbReference type="SMART" id="SM01217">
    <property type="entry name" value="Fn3_like"/>
    <property type="match status" value="1"/>
</dbReference>
<dbReference type="PANTHER" id="PTHR42715">
    <property type="entry name" value="BETA-GLUCOSIDASE"/>
    <property type="match status" value="1"/>
</dbReference>
<comment type="similarity">
    <text evidence="1">Belongs to the glycosyl hydrolase 3 family.</text>
</comment>
<evidence type="ECO:0000313" key="4">
    <source>
        <dbReference type="EMBL" id="WDR06063.1"/>
    </source>
</evidence>
<dbReference type="RefSeq" id="WP_282211577.1">
    <property type="nucleotide sequence ID" value="NZ_CP118247.1"/>
</dbReference>
<evidence type="ECO:0000259" key="3">
    <source>
        <dbReference type="SMART" id="SM01217"/>
    </source>
</evidence>
<keyword evidence="2 4" id="KW-0378">Hydrolase</keyword>
<keyword evidence="5" id="KW-1185">Reference proteome</keyword>
<sequence>MLALKFEAGLFENPYLNLEDALSPVHAERDAILARKAAEKALILLKNDGILPLSVSAPLKVAVIGPNADEALLGGYSGDSNEKIGILEGLKRLAPSSFVIEHAVGVWITPPDELGRHRSFSQTEPALRDENLARIEQAIELATRSDIIVLCVGDVPAVTREAVAPELPGDRSTLGLWGDQDLLIDALAATGKPLVIVLLNGRPLVINKMTETANAIVEGWYLGEATGLAVADVLLGNTNPGGKLPVSIPASVGELPVYYNRHPSADVNQYLEGARRALFPFGHGLSYTSFEISSPRLSSSSARSDETVQVVVDVTNTGPVAGDEVVQLYVRDDFSSLPRPVIELRGFERIHLHPSQTKTVEFSLGAAELGFWNVNLDWVVEPGSFTISVGRSSQDHKSTTLTVV</sequence>
<protein>
    <submittedName>
        <fullName evidence="4">Glycoside hydrolase family 3 C-terminal domain-containing protein</fullName>
    </submittedName>
</protein>
<dbReference type="InterPro" id="IPR050288">
    <property type="entry name" value="Cellulose_deg_GH3"/>
</dbReference>
<organism evidence="4 5">
    <name type="scientific">Devosia rhodophyticola</name>
    <dbReference type="NCBI Taxonomy" id="3026423"/>
    <lineage>
        <taxon>Bacteria</taxon>
        <taxon>Pseudomonadati</taxon>
        <taxon>Pseudomonadota</taxon>
        <taxon>Alphaproteobacteria</taxon>
        <taxon>Hyphomicrobiales</taxon>
        <taxon>Devosiaceae</taxon>
        <taxon>Devosia</taxon>
    </lineage>
</organism>
<dbReference type="Proteomes" id="UP001222118">
    <property type="component" value="Chromosome"/>
</dbReference>
<dbReference type="InterPro" id="IPR026891">
    <property type="entry name" value="Fn3-like"/>
</dbReference>
<dbReference type="InterPro" id="IPR013783">
    <property type="entry name" value="Ig-like_fold"/>
</dbReference>
<proteinExistence type="inferred from homology"/>
<reference evidence="4 5" key="1">
    <citation type="submission" date="2023-02" db="EMBL/GenBank/DDBJ databases">
        <title>Devosia chondri sp. nov., isolated from the phycosphere of marine algae.</title>
        <authorList>
            <person name="Kim J.M."/>
            <person name="Lee J.K."/>
            <person name="Choi B.J."/>
            <person name="Bayburt H."/>
            <person name="Jeon C.O."/>
        </authorList>
    </citation>
    <scope>NUCLEOTIDE SEQUENCE [LARGE SCALE GENOMIC DNA]</scope>
    <source>
        <strain evidence="4 5">G2-5</strain>
    </source>
</reference>